<gene>
    <name evidence="1" type="ORF">XH86_05245</name>
</gene>
<evidence type="ECO:0000313" key="2">
    <source>
        <dbReference type="Proteomes" id="UP000593880"/>
    </source>
</evidence>
<proteinExistence type="predicted"/>
<name>A0A7S7V116_9BRAD</name>
<organism evidence="1 2">
    <name type="scientific">Bradyrhizobium guangdongense</name>
    <dbReference type="NCBI Taxonomy" id="1325090"/>
    <lineage>
        <taxon>Bacteria</taxon>
        <taxon>Pseudomonadati</taxon>
        <taxon>Pseudomonadota</taxon>
        <taxon>Alphaproteobacteria</taxon>
        <taxon>Hyphomicrobiales</taxon>
        <taxon>Nitrobacteraceae</taxon>
        <taxon>Bradyrhizobium</taxon>
    </lineage>
</organism>
<dbReference type="Proteomes" id="UP000593880">
    <property type="component" value="Chromosome"/>
</dbReference>
<sequence length="70" mass="8357">MVSFRSLKEGYEHNWANLIVRMERREQATAAANRLLNGKVIYQQIESKSGVPWWFVGLFHYRESYCNFKT</sequence>
<keyword evidence="2" id="KW-1185">Reference proteome</keyword>
<protein>
    <submittedName>
        <fullName evidence="1">Uncharacterized protein</fullName>
    </submittedName>
</protein>
<dbReference type="EMBL" id="CP030057">
    <property type="protein sequence ID" value="QOZ58213.1"/>
    <property type="molecule type" value="Genomic_DNA"/>
</dbReference>
<accession>A0A7S7V116</accession>
<evidence type="ECO:0000313" key="1">
    <source>
        <dbReference type="EMBL" id="QOZ58213.1"/>
    </source>
</evidence>
<reference evidence="1 2" key="1">
    <citation type="submission" date="2018-06" db="EMBL/GenBank/DDBJ databases">
        <title>Comparative genomics of rhizobia nodulating Arachis hypogaea in China.</title>
        <authorList>
            <person name="Li Y."/>
        </authorList>
    </citation>
    <scope>NUCLEOTIDE SEQUENCE [LARGE SCALE GENOMIC DNA]</scope>
    <source>
        <strain evidence="1 2">CCBAU 51658</strain>
    </source>
</reference>